<dbReference type="InterPro" id="IPR050739">
    <property type="entry name" value="MFP"/>
</dbReference>
<gene>
    <name evidence="2" type="ORF">GCM10011379_11970</name>
</gene>
<evidence type="ECO:0008006" key="4">
    <source>
        <dbReference type="Google" id="ProtNLM"/>
    </source>
</evidence>
<reference evidence="2" key="1">
    <citation type="journal article" date="2014" name="Int. J. Syst. Evol. Microbiol.">
        <title>Complete genome sequence of Corynebacterium casei LMG S-19264T (=DSM 44701T), isolated from a smear-ripened cheese.</title>
        <authorList>
            <consortium name="US DOE Joint Genome Institute (JGI-PGF)"/>
            <person name="Walter F."/>
            <person name="Albersmeier A."/>
            <person name="Kalinowski J."/>
            <person name="Ruckert C."/>
        </authorList>
    </citation>
    <scope>NUCLEOTIDE SEQUENCE</scope>
    <source>
        <strain evidence="2">CGMCC 1.15290</strain>
    </source>
</reference>
<dbReference type="RefSeq" id="WP_188951057.1">
    <property type="nucleotide sequence ID" value="NZ_BMIB01000001.1"/>
</dbReference>
<evidence type="ECO:0000313" key="3">
    <source>
        <dbReference type="Proteomes" id="UP000627292"/>
    </source>
</evidence>
<organism evidence="2 3">
    <name type="scientific">Filimonas zeae</name>
    <dbReference type="NCBI Taxonomy" id="1737353"/>
    <lineage>
        <taxon>Bacteria</taxon>
        <taxon>Pseudomonadati</taxon>
        <taxon>Bacteroidota</taxon>
        <taxon>Chitinophagia</taxon>
        <taxon>Chitinophagales</taxon>
        <taxon>Chitinophagaceae</taxon>
        <taxon>Filimonas</taxon>
    </lineage>
</organism>
<evidence type="ECO:0000256" key="1">
    <source>
        <dbReference type="SAM" id="Phobius"/>
    </source>
</evidence>
<feature type="transmembrane region" description="Helical" evidence="1">
    <location>
        <begin position="32"/>
        <end position="53"/>
    </location>
</feature>
<dbReference type="PRINTS" id="PR01490">
    <property type="entry name" value="RTXTOXIND"/>
</dbReference>
<dbReference type="Proteomes" id="UP000627292">
    <property type="component" value="Unassembled WGS sequence"/>
</dbReference>
<evidence type="ECO:0000313" key="2">
    <source>
        <dbReference type="EMBL" id="GGH62223.1"/>
    </source>
</evidence>
<keyword evidence="1" id="KW-1133">Transmembrane helix</keyword>
<comment type="caution">
    <text evidence="2">The sequence shown here is derived from an EMBL/GenBank/DDBJ whole genome shotgun (WGS) entry which is preliminary data.</text>
</comment>
<sequence length="433" mass="48528">MPQDIVSDMDSIISARSANEMVSYQPGFWVNASLYVFGGMILLMLASAFLIPVTDAIEVEVKLTSVNAPKPVVAQEGRRLVKLLLHEGDFVQAGSVIGFLETTANAEVVIRLDSQIRRMADLFYQMDGEGKLPGIAAHETNGLGELQHAYQTLINQYLVYKSYSGDGFFVKKLALLQKDIVNRELLREKLKERQQLINEDLVLEEKTFAASTWLKNDKVVSEAEYRAEQSRLIGKKVVIPELESLLIANSMEADEKRKEILELAYTIQSQKTIFYEALNSFVSQLGEWKKLHLLIAPSEGVLAFPDFLQEHQMLMPQQVVCFVKTAGSSCFAEVLIPQKNFGKVAVGQSVQLYFQAYPYQDYGFINTHIAFISGISSDSGFMAKLKFTDGLTTSLHKTIPYIDDLKASGKIIVRRTKLIHRLLHPLRNAIAAL</sequence>
<dbReference type="PANTHER" id="PTHR30386:SF28">
    <property type="entry name" value="EXPORTED PROTEIN"/>
    <property type="match status" value="1"/>
</dbReference>
<dbReference type="PANTHER" id="PTHR30386">
    <property type="entry name" value="MEMBRANE FUSION SUBUNIT OF EMRAB-TOLC MULTIDRUG EFFLUX PUMP"/>
    <property type="match status" value="1"/>
</dbReference>
<reference evidence="2" key="2">
    <citation type="submission" date="2020-09" db="EMBL/GenBank/DDBJ databases">
        <authorList>
            <person name="Sun Q."/>
            <person name="Zhou Y."/>
        </authorList>
    </citation>
    <scope>NUCLEOTIDE SEQUENCE</scope>
    <source>
        <strain evidence="2">CGMCC 1.15290</strain>
    </source>
</reference>
<name>A0A917IRG4_9BACT</name>
<protein>
    <recommendedName>
        <fullName evidence="4">HlyD family secretion protein</fullName>
    </recommendedName>
</protein>
<accession>A0A917IRG4</accession>
<keyword evidence="3" id="KW-1185">Reference proteome</keyword>
<dbReference type="EMBL" id="BMIB01000001">
    <property type="protein sequence ID" value="GGH62223.1"/>
    <property type="molecule type" value="Genomic_DNA"/>
</dbReference>
<proteinExistence type="predicted"/>
<keyword evidence="1" id="KW-0472">Membrane</keyword>
<keyword evidence="1" id="KW-0812">Transmembrane</keyword>
<dbReference type="AlphaFoldDB" id="A0A917IRG4"/>